<evidence type="ECO:0000313" key="2">
    <source>
        <dbReference type="EMBL" id="CDQ60663.1"/>
    </source>
</evidence>
<evidence type="ECO:0000313" key="3">
    <source>
        <dbReference type="Proteomes" id="UP000193380"/>
    </source>
</evidence>
<name>A0A060W071_ONCMY</name>
<organism evidence="2 3">
    <name type="scientific">Oncorhynchus mykiss</name>
    <name type="common">Rainbow trout</name>
    <name type="synonym">Salmo gairdneri</name>
    <dbReference type="NCBI Taxonomy" id="8022"/>
    <lineage>
        <taxon>Eukaryota</taxon>
        <taxon>Metazoa</taxon>
        <taxon>Chordata</taxon>
        <taxon>Craniata</taxon>
        <taxon>Vertebrata</taxon>
        <taxon>Euteleostomi</taxon>
        <taxon>Actinopterygii</taxon>
        <taxon>Neopterygii</taxon>
        <taxon>Teleostei</taxon>
        <taxon>Protacanthopterygii</taxon>
        <taxon>Salmoniformes</taxon>
        <taxon>Salmonidae</taxon>
        <taxon>Salmoninae</taxon>
        <taxon>Oncorhynchus</taxon>
    </lineage>
</organism>
<accession>A0A060W071</accession>
<dbReference type="STRING" id="8022.A0A060W071"/>
<sequence length="122" mass="13402">MFHYSSDGIEEYTISVTGFFNKCIENIVPTVTVRTYTNQKPWITGNIRTKLKGRAAAFKLIRNPAMPSDEPSNSQSVNTGLRSNRTTPAPTLVGCGRACKLLQTTKGRTTESSPVARAYQTS</sequence>
<dbReference type="EMBL" id="FR904355">
    <property type="protein sequence ID" value="CDQ60663.1"/>
    <property type="molecule type" value="Genomic_DNA"/>
</dbReference>
<gene>
    <name evidence="2" type="ORF">GSONMT00082254001</name>
</gene>
<proteinExistence type="predicted"/>
<feature type="region of interest" description="Disordered" evidence="1">
    <location>
        <begin position="64"/>
        <end position="89"/>
    </location>
</feature>
<dbReference type="PaxDb" id="8022-A0A060W071"/>
<dbReference type="AlphaFoldDB" id="A0A060W071"/>
<reference evidence="2 3" key="1">
    <citation type="journal article" date="2014" name="Nat. Commun.">
        <title>The rainbow trout genome provides novel insights into evolution after whole-genome duplication in vertebrates.</title>
        <authorList>
            <person name="Berthelot C."/>
            <person name="Brunet F."/>
            <person name="Chalopin D."/>
            <person name="Juanchich A."/>
            <person name="Bernard M."/>
            <person name="Noel B."/>
            <person name="Bento P."/>
            <person name="Da Silva C."/>
            <person name="Labadie K."/>
            <person name="Alberti A."/>
            <person name="Aury J.M."/>
            <person name="Louis A."/>
            <person name="Dehais P."/>
            <person name="Bardou P."/>
            <person name="Montfort J."/>
            <person name="Klopp C."/>
            <person name="Cabau C."/>
            <person name="Gaspin C."/>
            <person name="Thorgaard G.H."/>
            <person name="Boussaha M."/>
            <person name="Quillet E."/>
            <person name="Guyomard R."/>
            <person name="Galiana D."/>
            <person name="Bobe J."/>
            <person name="Volff J.N."/>
            <person name="Genet C."/>
            <person name="Wincker P."/>
            <person name="Jaillon O."/>
            <person name="Roest Crollius H."/>
            <person name="Guiguen Y."/>
        </authorList>
    </citation>
    <scope>NUCLEOTIDE SEQUENCE [LARGE SCALE GENOMIC DNA]</scope>
</reference>
<dbReference type="Proteomes" id="UP000193380">
    <property type="component" value="Chromosome 1"/>
</dbReference>
<feature type="compositionally biased region" description="Polar residues" evidence="1">
    <location>
        <begin position="70"/>
        <end position="89"/>
    </location>
</feature>
<protein>
    <submittedName>
        <fullName evidence="2">Uncharacterized protein</fullName>
    </submittedName>
</protein>
<evidence type="ECO:0000256" key="1">
    <source>
        <dbReference type="SAM" id="MobiDB-lite"/>
    </source>
</evidence>